<dbReference type="InterPro" id="IPR011053">
    <property type="entry name" value="Single_hybrid_motif"/>
</dbReference>
<dbReference type="NCBIfam" id="NF004309">
    <property type="entry name" value="PRK05704.1"/>
    <property type="match status" value="1"/>
</dbReference>
<dbReference type="HOGENOM" id="CLU_016733_0_0_6"/>
<comment type="function">
    <text evidence="1 11">E2 component of the 2-oxoglutarate dehydrogenase (OGDH) complex which catalyzes the second step in the conversion of 2-oxoglutarate to succinyl-CoA and CO(2).</text>
</comment>
<dbReference type="InterPro" id="IPR004167">
    <property type="entry name" value="PSBD"/>
</dbReference>
<dbReference type="KEGG" id="lha:LHA_2939"/>
<dbReference type="FunFam" id="3.30.559.10:FF:000007">
    <property type="entry name" value="Dihydrolipoamide acetyltransferase component of pyruvate dehydrogenase complex"/>
    <property type="match status" value="1"/>
</dbReference>
<evidence type="ECO:0000256" key="3">
    <source>
        <dbReference type="ARBA" id="ARBA00007317"/>
    </source>
</evidence>
<comment type="pathway">
    <text evidence="2 11">Amino-acid degradation; L-lysine degradation via saccharopine pathway; glutaryl-CoA from L-lysine: step 6/6.</text>
</comment>
<keyword evidence="9 11" id="KW-0012">Acyltransferase</keyword>
<dbReference type="Proteomes" id="UP000032803">
    <property type="component" value="Chromosome I"/>
</dbReference>
<evidence type="ECO:0000259" key="13">
    <source>
        <dbReference type="PROSITE" id="PS50968"/>
    </source>
</evidence>
<dbReference type="EMBL" id="LN681225">
    <property type="protein sequence ID" value="CEK11931.1"/>
    <property type="molecule type" value="Genomic_DNA"/>
</dbReference>
<keyword evidence="16" id="KW-1185">Reference proteome</keyword>
<dbReference type="Gene3D" id="2.40.50.100">
    <property type="match status" value="1"/>
</dbReference>
<evidence type="ECO:0000256" key="6">
    <source>
        <dbReference type="ARBA" id="ARBA00022532"/>
    </source>
</evidence>
<dbReference type="SUPFAM" id="SSF51230">
    <property type="entry name" value="Single hybrid motif"/>
    <property type="match status" value="1"/>
</dbReference>
<dbReference type="InterPro" id="IPR000089">
    <property type="entry name" value="Biotin_lipoyl"/>
</dbReference>
<dbReference type="STRING" id="449.LHA_2939"/>
<dbReference type="Gene3D" id="3.30.559.10">
    <property type="entry name" value="Chloramphenicol acetyltransferase-like domain"/>
    <property type="match status" value="1"/>
</dbReference>
<dbReference type="InterPro" id="IPR003016">
    <property type="entry name" value="2-oxoA_DH_lipoyl-BS"/>
</dbReference>
<sequence>MSIEVKVPALPESVADATIAAWHKKIGDMVTRDENLLDLETDKVVLEVPAPADGILKEILFREGDTVESAQILARIEAQGAAASSTKQQPVKEEKPAAKEQSETIDAEEKASGPAVRRMLAEHNLQPGQISGSGKDGRITKEDVISYIETNREKTTKSTPEKQPQPMPMGAREERRVPMTRLRAKIAERLVQAQHNAAMLTTFNEVNLKAVMDLRAQYKDHFEKKHGVKLGFMSFFTKAVVESLKRFPAVNASIDGQDIVYHGYYDVGIAVSTERGLVVPVLRDADQMSMADMEKSIADSANRARQGKLSMEEMQGGTFTITNGGVFGSLLATPIINPPQTGILGMHKIEDRPVVEKGQIVIRPMMYVALSYDHRLIDGKESVQFLVSVKELLEDPSRLLLNV</sequence>
<dbReference type="OrthoDB" id="9805770at2"/>
<dbReference type="GO" id="GO:0006099">
    <property type="term" value="P:tricarboxylic acid cycle"/>
    <property type="evidence" value="ECO:0007669"/>
    <property type="project" value="UniProtKB-UniRule"/>
</dbReference>
<evidence type="ECO:0000256" key="2">
    <source>
        <dbReference type="ARBA" id="ARBA00005145"/>
    </source>
</evidence>
<dbReference type="Pfam" id="PF00198">
    <property type="entry name" value="2-oxoacid_dh"/>
    <property type="match status" value="1"/>
</dbReference>
<comment type="catalytic activity">
    <reaction evidence="10 11">
        <text>N(6)-[(R)-dihydrolipoyl]-L-lysyl-[protein] + succinyl-CoA = N(6)-[(R)-S(8)-succinyldihydrolipoyl]-L-lysyl-[protein] + CoA</text>
        <dbReference type="Rhea" id="RHEA:15213"/>
        <dbReference type="Rhea" id="RHEA-COMP:10475"/>
        <dbReference type="Rhea" id="RHEA-COMP:20092"/>
        <dbReference type="ChEBI" id="CHEBI:57287"/>
        <dbReference type="ChEBI" id="CHEBI:57292"/>
        <dbReference type="ChEBI" id="CHEBI:83100"/>
        <dbReference type="ChEBI" id="CHEBI:83120"/>
        <dbReference type="EC" id="2.3.1.61"/>
    </reaction>
</comment>
<keyword evidence="7 11" id="KW-0808">Transferase</keyword>
<dbReference type="PROSITE" id="PS00189">
    <property type="entry name" value="LIPOYL"/>
    <property type="match status" value="1"/>
</dbReference>
<evidence type="ECO:0000256" key="7">
    <source>
        <dbReference type="ARBA" id="ARBA00022679"/>
    </source>
</evidence>
<dbReference type="InterPro" id="IPR001078">
    <property type="entry name" value="2-oxoacid_DH_actylTfrase"/>
</dbReference>
<dbReference type="PANTHER" id="PTHR43416">
    <property type="entry name" value="DIHYDROLIPOYLLYSINE-RESIDUE SUCCINYLTRANSFERASE COMPONENT OF 2-OXOGLUTARATE DEHYDROGENASE COMPLEX, MITOCHONDRIAL-RELATED"/>
    <property type="match status" value="1"/>
</dbReference>
<evidence type="ECO:0000256" key="4">
    <source>
        <dbReference type="ARBA" id="ARBA00012945"/>
    </source>
</evidence>
<name>A0A0A8UWK2_LEGHA</name>
<dbReference type="AlphaFoldDB" id="A0A0A8UWK2"/>
<dbReference type="Pfam" id="PF00364">
    <property type="entry name" value="Biotin_lipoyl"/>
    <property type="match status" value="1"/>
</dbReference>
<dbReference type="GO" id="GO:0004149">
    <property type="term" value="F:dihydrolipoyllysine-residue succinyltransferase activity"/>
    <property type="evidence" value="ECO:0007669"/>
    <property type="project" value="UniProtKB-UniRule"/>
</dbReference>
<evidence type="ECO:0000256" key="5">
    <source>
        <dbReference type="ARBA" id="ARBA00019511"/>
    </source>
</evidence>
<dbReference type="SUPFAM" id="SSF52777">
    <property type="entry name" value="CoA-dependent acyltransferases"/>
    <property type="match status" value="1"/>
</dbReference>
<comment type="similarity">
    <text evidence="3 11">Belongs to the 2-oxoacid dehydrogenase family.</text>
</comment>
<feature type="region of interest" description="Disordered" evidence="12">
    <location>
        <begin position="81"/>
        <end position="114"/>
    </location>
</feature>
<dbReference type="PANTHER" id="PTHR43416:SF5">
    <property type="entry name" value="DIHYDROLIPOYLLYSINE-RESIDUE SUCCINYLTRANSFERASE COMPONENT OF 2-OXOGLUTARATE DEHYDROGENASE COMPLEX, MITOCHONDRIAL"/>
    <property type="match status" value="1"/>
</dbReference>
<dbReference type="PATRIC" id="fig|449.7.peg.1477"/>
<feature type="compositionally biased region" description="Basic and acidic residues" evidence="12">
    <location>
        <begin position="90"/>
        <end position="111"/>
    </location>
</feature>
<evidence type="ECO:0000256" key="8">
    <source>
        <dbReference type="ARBA" id="ARBA00022823"/>
    </source>
</evidence>
<feature type="domain" description="Peripheral subunit-binding (PSBD)" evidence="14">
    <location>
        <begin position="111"/>
        <end position="148"/>
    </location>
</feature>
<dbReference type="InterPro" id="IPR050537">
    <property type="entry name" value="2-oxoacid_dehydrogenase"/>
</dbReference>
<evidence type="ECO:0000313" key="16">
    <source>
        <dbReference type="Proteomes" id="UP000032803"/>
    </source>
</evidence>
<evidence type="ECO:0000256" key="11">
    <source>
        <dbReference type="RuleBase" id="RU361138"/>
    </source>
</evidence>
<protein>
    <recommendedName>
        <fullName evidence="5 11">Dihydrolipoyllysine-residue succinyltransferase component of 2-oxoglutarate dehydrogenase complex</fullName>
        <ecNumber evidence="4 11">2.3.1.61</ecNumber>
    </recommendedName>
    <alternativeName>
        <fullName evidence="11">2-oxoglutarate dehydrogenase complex component E2</fullName>
    </alternativeName>
</protein>
<organism evidence="15 16">
    <name type="scientific">Legionella hackeliae</name>
    <dbReference type="NCBI Taxonomy" id="449"/>
    <lineage>
        <taxon>Bacteria</taxon>
        <taxon>Pseudomonadati</taxon>
        <taxon>Pseudomonadota</taxon>
        <taxon>Gammaproteobacteria</taxon>
        <taxon>Legionellales</taxon>
        <taxon>Legionellaceae</taxon>
        <taxon>Legionella</taxon>
    </lineage>
</organism>
<proteinExistence type="inferred from homology"/>
<dbReference type="GO" id="GO:0033512">
    <property type="term" value="P:L-lysine catabolic process to acetyl-CoA via saccharopine"/>
    <property type="evidence" value="ECO:0007669"/>
    <property type="project" value="UniProtKB-UniRule"/>
</dbReference>
<feature type="domain" description="Lipoyl-binding" evidence="13">
    <location>
        <begin position="2"/>
        <end position="77"/>
    </location>
</feature>
<evidence type="ECO:0000313" key="15">
    <source>
        <dbReference type="EMBL" id="CEK11931.1"/>
    </source>
</evidence>
<gene>
    <name evidence="15" type="primary">sucB</name>
    <name evidence="15" type="ORF">LHA_2939</name>
</gene>
<dbReference type="InterPro" id="IPR023213">
    <property type="entry name" value="CAT-like_dom_sf"/>
</dbReference>
<dbReference type="SUPFAM" id="SSF47005">
    <property type="entry name" value="Peripheral subunit-binding domain of 2-oxo acid dehydrogenase complex"/>
    <property type="match status" value="1"/>
</dbReference>
<dbReference type="Pfam" id="PF02817">
    <property type="entry name" value="E3_binding"/>
    <property type="match status" value="1"/>
</dbReference>
<dbReference type="InterPro" id="IPR006255">
    <property type="entry name" value="SucB"/>
</dbReference>
<evidence type="ECO:0000259" key="14">
    <source>
        <dbReference type="PROSITE" id="PS51826"/>
    </source>
</evidence>
<comment type="cofactor">
    <cofactor evidence="11">
        <name>(R)-lipoate</name>
        <dbReference type="ChEBI" id="CHEBI:83088"/>
    </cofactor>
    <text evidence="11">Binds 1 lipoyl cofactor covalently.</text>
</comment>
<dbReference type="InterPro" id="IPR036625">
    <property type="entry name" value="E3-bd_dom_sf"/>
</dbReference>
<feature type="region of interest" description="Disordered" evidence="12">
    <location>
        <begin position="151"/>
        <end position="172"/>
    </location>
</feature>
<dbReference type="NCBIfam" id="TIGR01347">
    <property type="entry name" value="sucB"/>
    <property type="match status" value="1"/>
</dbReference>
<keyword evidence="6 11" id="KW-0816">Tricarboxylic acid cycle</keyword>
<dbReference type="PROSITE" id="PS51826">
    <property type="entry name" value="PSBD"/>
    <property type="match status" value="1"/>
</dbReference>
<evidence type="ECO:0000256" key="9">
    <source>
        <dbReference type="ARBA" id="ARBA00023315"/>
    </source>
</evidence>
<evidence type="ECO:0000256" key="1">
    <source>
        <dbReference type="ARBA" id="ARBA00004052"/>
    </source>
</evidence>
<dbReference type="CDD" id="cd06849">
    <property type="entry name" value="lipoyl_domain"/>
    <property type="match status" value="1"/>
</dbReference>
<dbReference type="UniPathway" id="UPA00868">
    <property type="reaction ID" value="UER00840"/>
</dbReference>
<feature type="compositionally biased region" description="Basic and acidic residues" evidence="12">
    <location>
        <begin position="151"/>
        <end position="160"/>
    </location>
</feature>
<evidence type="ECO:0000256" key="12">
    <source>
        <dbReference type="SAM" id="MobiDB-lite"/>
    </source>
</evidence>
<dbReference type="GO" id="GO:0005829">
    <property type="term" value="C:cytosol"/>
    <property type="evidence" value="ECO:0007669"/>
    <property type="project" value="TreeGrafter"/>
</dbReference>
<dbReference type="Gene3D" id="4.10.320.10">
    <property type="entry name" value="E3-binding domain"/>
    <property type="match status" value="1"/>
</dbReference>
<dbReference type="EC" id="2.3.1.61" evidence="4 11"/>
<keyword evidence="8 11" id="KW-0450">Lipoyl</keyword>
<accession>A0A0A8UWK2</accession>
<reference evidence="16" key="1">
    <citation type="submission" date="2014-09" db="EMBL/GenBank/DDBJ databases">
        <authorList>
            <person name="Gomez-Valero L."/>
        </authorList>
    </citation>
    <scope>NUCLEOTIDE SEQUENCE [LARGE SCALE GENOMIC DNA]</scope>
    <source>
        <strain evidence="16">ATCC35250</strain>
    </source>
</reference>
<dbReference type="PROSITE" id="PS50968">
    <property type="entry name" value="BIOTINYL_LIPOYL"/>
    <property type="match status" value="1"/>
</dbReference>
<dbReference type="GO" id="GO:0045252">
    <property type="term" value="C:oxoglutarate dehydrogenase complex"/>
    <property type="evidence" value="ECO:0007669"/>
    <property type="project" value="UniProtKB-UniRule"/>
</dbReference>
<dbReference type="RefSeq" id="WP_045107030.1">
    <property type="nucleotide sequence ID" value="NZ_LN681225.1"/>
</dbReference>
<evidence type="ECO:0000256" key="10">
    <source>
        <dbReference type="ARBA" id="ARBA00052761"/>
    </source>
</evidence>